<protein>
    <submittedName>
        <fullName evidence="2">Uncharacterized protein</fullName>
    </submittedName>
</protein>
<name>A0A4Y7RJ03_COPMI</name>
<dbReference type="Proteomes" id="UP000298030">
    <property type="component" value="Unassembled WGS sequence"/>
</dbReference>
<dbReference type="AlphaFoldDB" id="A0A4Y7RJ03"/>
<proteinExistence type="predicted"/>
<organism evidence="2 3">
    <name type="scientific">Coprinellus micaceus</name>
    <name type="common">Glistening ink-cap mushroom</name>
    <name type="synonym">Coprinus micaceus</name>
    <dbReference type="NCBI Taxonomy" id="71717"/>
    <lineage>
        <taxon>Eukaryota</taxon>
        <taxon>Fungi</taxon>
        <taxon>Dikarya</taxon>
        <taxon>Basidiomycota</taxon>
        <taxon>Agaricomycotina</taxon>
        <taxon>Agaricomycetes</taxon>
        <taxon>Agaricomycetidae</taxon>
        <taxon>Agaricales</taxon>
        <taxon>Agaricineae</taxon>
        <taxon>Psathyrellaceae</taxon>
        <taxon>Coprinellus</taxon>
    </lineage>
</organism>
<comment type="caution">
    <text evidence="2">The sequence shown here is derived from an EMBL/GenBank/DDBJ whole genome shotgun (WGS) entry which is preliminary data.</text>
</comment>
<evidence type="ECO:0000313" key="2">
    <source>
        <dbReference type="EMBL" id="TEB08720.1"/>
    </source>
</evidence>
<reference evidence="2 3" key="1">
    <citation type="journal article" date="2019" name="Nat. Ecol. Evol.">
        <title>Megaphylogeny resolves global patterns of mushroom evolution.</title>
        <authorList>
            <person name="Varga T."/>
            <person name="Krizsan K."/>
            <person name="Foldi C."/>
            <person name="Dima B."/>
            <person name="Sanchez-Garcia M."/>
            <person name="Sanchez-Ramirez S."/>
            <person name="Szollosi G.J."/>
            <person name="Szarkandi J.G."/>
            <person name="Papp V."/>
            <person name="Albert L."/>
            <person name="Andreopoulos W."/>
            <person name="Angelini C."/>
            <person name="Antonin V."/>
            <person name="Barry K.W."/>
            <person name="Bougher N.L."/>
            <person name="Buchanan P."/>
            <person name="Buyck B."/>
            <person name="Bense V."/>
            <person name="Catcheside P."/>
            <person name="Chovatia M."/>
            <person name="Cooper J."/>
            <person name="Damon W."/>
            <person name="Desjardin D."/>
            <person name="Finy P."/>
            <person name="Geml J."/>
            <person name="Haridas S."/>
            <person name="Hughes K."/>
            <person name="Justo A."/>
            <person name="Karasinski D."/>
            <person name="Kautmanova I."/>
            <person name="Kiss B."/>
            <person name="Kocsube S."/>
            <person name="Kotiranta H."/>
            <person name="LaButti K.M."/>
            <person name="Lechner B.E."/>
            <person name="Liimatainen K."/>
            <person name="Lipzen A."/>
            <person name="Lukacs Z."/>
            <person name="Mihaltcheva S."/>
            <person name="Morgado L.N."/>
            <person name="Niskanen T."/>
            <person name="Noordeloos M.E."/>
            <person name="Ohm R.A."/>
            <person name="Ortiz-Santana B."/>
            <person name="Ovrebo C."/>
            <person name="Racz N."/>
            <person name="Riley R."/>
            <person name="Savchenko A."/>
            <person name="Shiryaev A."/>
            <person name="Soop K."/>
            <person name="Spirin V."/>
            <person name="Szebenyi C."/>
            <person name="Tomsovsky M."/>
            <person name="Tulloss R.E."/>
            <person name="Uehling J."/>
            <person name="Grigoriev I.V."/>
            <person name="Vagvolgyi C."/>
            <person name="Papp T."/>
            <person name="Martin F.M."/>
            <person name="Miettinen O."/>
            <person name="Hibbett D.S."/>
            <person name="Nagy L.G."/>
        </authorList>
    </citation>
    <scope>NUCLEOTIDE SEQUENCE [LARGE SCALE GENOMIC DNA]</scope>
    <source>
        <strain evidence="2 3">FP101781</strain>
    </source>
</reference>
<keyword evidence="3" id="KW-1185">Reference proteome</keyword>
<feature type="region of interest" description="Disordered" evidence="1">
    <location>
        <begin position="403"/>
        <end position="436"/>
    </location>
</feature>
<dbReference type="EMBL" id="QPFP01000546">
    <property type="protein sequence ID" value="TEB08720.1"/>
    <property type="molecule type" value="Genomic_DNA"/>
</dbReference>
<evidence type="ECO:0000256" key="1">
    <source>
        <dbReference type="SAM" id="MobiDB-lite"/>
    </source>
</evidence>
<gene>
    <name evidence="2" type="ORF">FA13DRAFT_1722800</name>
</gene>
<evidence type="ECO:0000313" key="3">
    <source>
        <dbReference type="Proteomes" id="UP000298030"/>
    </source>
</evidence>
<feature type="region of interest" description="Disordered" evidence="1">
    <location>
        <begin position="568"/>
        <end position="590"/>
    </location>
</feature>
<accession>A0A4Y7RJ03</accession>
<feature type="compositionally biased region" description="Basic and acidic residues" evidence="1">
    <location>
        <begin position="413"/>
        <end position="431"/>
    </location>
</feature>
<sequence length="590" mass="65295">MPEMQEKGLIHDVLSGAAYPHSASQRWRALGTHIIMSKARVLQVVVTTRTKESAGSPRFKATRLRESLRWCEVVPCATLAPSNIRWVGWGRTPHVNADQGVREREGKVKVKVKVLQWRMDGRMTRNATGVYQIAGAKVEECSETENRKAPRTLELLRMIAIVPQLSKRAKMVKQVGEGQNNDYQALQRRGGITYGCRLGAPSLTPSQSYHPLWVRPVRGCRTLVEFGVDGLRALLFSARCFAASGMALGLVFCMEGSKRASQSKVLGVGTQCRRAFGFTSKFGFAFPKRGYGWVVLRGSTLAREGKGEEGVVERWRLWTEKGRRRAEGFHATLASCLVAGGTQPGGRVLEAGRLWKVTKLEMRGNANKGGNGEWRVEREGDYTRDRDGSHIVGAWLSGSSSRIGRGWSTEGGGEERRGVEHRDREGRRRGLETPSMNVALPPSRFPGPFRSSRFHVLCVRRPRGLAIVGLGDRDAVPTCVRVCVEFRFRVFGARVRVGRRKARLYRGQGFRRVLRSSSLAREGKGEEGVAVVVDQEKKVEGGDGRPVSRAPTVVVIVSWVRRASESLVSLPEQQGRDKTRNAGGRGASAE</sequence>